<organism evidence="2">
    <name type="scientific">Camponotus floridanus</name>
    <name type="common">Florida carpenter ant</name>
    <dbReference type="NCBI Taxonomy" id="104421"/>
    <lineage>
        <taxon>Eukaryota</taxon>
        <taxon>Metazoa</taxon>
        <taxon>Ecdysozoa</taxon>
        <taxon>Arthropoda</taxon>
        <taxon>Hexapoda</taxon>
        <taxon>Insecta</taxon>
        <taxon>Pterygota</taxon>
        <taxon>Neoptera</taxon>
        <taxon>Endopterygota</taxon>
        <taxon>Hymenoptera</taxon>
        <taxon>Apocrita</taxon>
        <taxon>Aculeata</taxon>
        <taxon>Formicoidea</taxon>
        <taxon>Formicidae</taxon>
        <taxon>Formicinae</taxon>
        <taxon>Camponotus</taxon>
    </lineage>
</organism>
<evidence type="ECO:0000313" key="1">
    <source>
        <dbReference type="EMBL" id="EFN69891.1"/>
    </source>
</evidence>
<dbReference type="AlphaFoldDB" id="E2A9K1"/>
<dbReference type="Proteomes" id="UP000000311">
    <property type="component" value="Unassembled WGS sequence"/>
</dbReference>
<reference evidence="1 2" key="1">
    <citation type="journal article" date="2010" name="Science">
        <title>Genomic comparison of the ants Camponotus floridanus and Harpegnathos saltator.</title>
        <authorList>
            <person name="Bonasio R."/>
            <person name="Zhang G."/>
            <person name="Ye C."/>
            <person name="Mutti N.S."/>
            <person name="Fang X."/>
            <person name="Qin N."/>
            <person name="Donahue G."/>
            <person name="Yang P."/>
            <person name="Li Q."/>
            <person name="Li C."/>
            <person name="Zhang P."/>
            <person name="Huang Z."/>
            <person name="Berger S.L."/>
            <person name="Reinberg D."/>
            <person name="Wang J."/>
            <person name="Liebig J."/>
        </authorList>
    </citation>
    <scope>NUCLEOTIDE SEQUENCE [LARGE SCALE GENOMIC DNA]</scope>
    <source>
        <strain evidence="2">C129</strain>
    </source>
</reference>
<protein>
    <submittedName>
        <fullName evidence="1">Uncharacterized protein</fullName>
    </submittedName>
</protein>
<gene>
    <name evidence="1" type="ORF">EAG_10853</name>
</gene>
<dbReference type="EMBL" id="GL437917">
    <property type="protein sequence ID" value="EFN69891.1"/>
    <property type="molecule type" value="Genomic_DNA"/>
</dbReference>
<dbReference type="InParanoid" id="E2A9K1"/>
<sequence>MEAGAPSTIYLRRVRLAAFATRYVETNNVARSSKRPINRPPATLNAHRRVRTSARPPKTAYEYFHVPLMGSYCERRGRRARKRGFNFLDAHEQNDVPGGRLLPTLNIGDNIRSPRHKEEEVEESENVVLAPHRHLFTKELRRNFVSQDSATVSLELSAIQDRV</sequence>
<evidence type="ECO:0000313" key="2">
    <source>
        <dbReference type="Proteomes" id="UP000000311"/>
    </source>
</evidence>
<accession>E2A9K1</accession>
<keyword evidence="2" id="KW-1185">Reference proteome</keyword>
<proteinExistence type="predicted"/>
<name>E2A9K1_CAMFO</name>